<sequence length="77" mass="8570">MQNRYGFNVIAGSLLLLFASAQALAILQTRGYPTYHFACLLEPLSQNAPHPDDAKIMSGIRLLQCYICTHTTSQNKE</sequence>
<evidence type="ECO:0000313" key="2">
    <source>
        <dbReference type="EMBL" id="JAC18772.1"/>
    </source>
</evidence>
<protein>
    <submittedName>
        <fullName evidence="2">Putative secreted protein</fullName>
    </submittedName>
</protein>
<organism evidence="2">
    <name type="scientific">Amblyomma cajennense</name>
    <name type="common">Cayenne tick</name>
    <name type="synonym">Acarus cajennensis</name>
    <dbReference type="NCBI Taxonomy" id="34607"/>
    <lineage>
        <taxon>Eukaryota</taxon>
        <taxon>Metazoa</taxon>
        <taxon>Ecdysozoa</taxon>
        <taxon>Arthropoda</taxon>
        <taxon>Chelicerata</taxon>
        <taxon>Arachnida</taxon>
        <taxon>Acari</taxon>
        <taxon>Parasitiformes</taxon>
        <taxon>Ixodida</taxon>
        <taxon>Ixodoidea</taxon>
        <taxon>Ixodidae</taxon>
        <taxon>Amblyomminae</taxon>
        <taxon>Amblyomma</taxon>
    </lineage>
</organism>
<dbReference type="EMBL" id="GBBK01005710">
    <property type="protein sequence ID" value="JAC18772.1"/>
    <property type="molecule type" value="mRNA"/>
</dbReference>
<proteinExistence type="evidence at transcript level"/>
<accession>A0A023FBB0</accession>
<dbReference type="AlphaFoldDB" id="A0A023FBB0"/>
<evidence type="ECO:0000256" key="1">
    <source>
        <dbReference type="SAM" id="SignalP"/>
    </source>
</evidence>
<keyword evidence="1" id="KW-0732">Signal</keyword>
<name>A0A023FBB0_AMBCJ</name>
<feature type="signal peptide" evidence="1">
    <location>
        <begin position="1"/>
        <end position="23"/>
    </location>
</feature>
<feature type="chain" id="PRO_5001515166" evidence="1">
    <location>
        <begin position="24"/>
        <end position="77"/>
    </location>
</feature>
<reference evidence="2" key="1">
    <citation type="submission" date="2014-03" db="EMBL/GenBank/DDBJ databases">
        <title>The sialotranscriptome of Amblyomma triste, Amblyomma parvum and Amblyomma cajennense ticks, uncovered by 454-based RNA-seq.</title>
        <authorList>
            <person name="Garcia G.R."/>
            <person name="Gardinassi L.G."/>
            <person name="Ribeiro J.M."/>
            <person name="Anatriello E."/>
            <person name="Ferreira B.R."/>
            <person name="Moreira H.N."/>
            <person name="Mafra C."/>
            <person name="Olegario M.M."/>
            <person name="Szabo P.J."/>
            <person name="Miranda-Santos I.K."/>
            <person name="Maruyama S.R."/>
        </authorList>
    </citation>
    <scope>NUCLEOTIDE SEQUENCE</scope>
    <source>
        <strain evidence="2">Uberlandia</strain>
        <tissue evidence="2">Salivary glands</tissue>
    </source>
</reference>